<dbReference type="InterPro" id="IPR036397">
    <property type="entry name" value="RNaseH_sf"/>
</dbReference>
<name>A0AAV7KFT2_9METZ</name>
<accession>A0AAV7KFT2</accession>
<dbReference type="EMBL" id="JAKMXF010000052">
    <property type="protein sequence ID" value="KAI6659723.1"/>
    <property type="molecule type" value="Genomic_DNA"/>
</dbReference>
<keyword evidence="2" id="KW-1185">Reference proteome</keyword>
<dbReference type="Gene3D" id="3.30.420.10">
    <property type="entry name" value="Ribonuclease H-like superfamily/Ribonuclease H"/>
    <property type="match status" value="1"/>
</dbReference>
<organism evidence="1 2">
    <name type="scientific">Oopsacas minuta</name>
    <dbReference type="NCBI Taxonomy" id="111878"/>
    <lineage>
        <taxon>Eukaryota</taxon>
        <taxon>Metazoa</taxon>
        <taxon>Porifera</taxon>
        <taxon>Hexactinellida</taxon>
        <taxon>Hexasterophora</taxon>
        <taxon>Lyssacinosida</taxon>
        <taxon>Leucopsacidae</taxon>
        <taxon>Oopsacas</taxon>
    </lineage>
</organism>
<evidence type="ECO:0000313" key="2">
    <source>
        <dbReference type="Proteomes" id="UP001165289"/>
    </source>
</evidence>
<dbReference type="GO" id="GO:0003676">
    <property type="term" value="F:nucleic acid binding"/>
    <property type="evidence" value="ECO:0007669"/>
    <property type="project" value="InterPro"/>
</dbReference>
<proteinExistence type="predicted"/>
<gene>
    <name evidence="1" type="ORF">LOD99_10692</name>
</gene>
<sequence>MKFCIRLQIHYTLMAGNCKKIIRVSIHQSFHVLSKRHRVRRIDWPSNNPDLNPIENLWGVLKHRIMVNAPKTIEEVEIMIYSQWETFEPDFLSKFTSSMKKGGSGFKPPKDTLKSLSTRIADLATRNVGETFSRVDSRITQLEEENFDIRKKCSELERKNSMTDNRLELSIAKNVILNEKVSLLETQLVDKDARITMLEEDIRDVQE</sequence>
<comment type="caution">
    <text evidence="1">The sequence shown here is derived from an EMBL/GenBank/DDBJ whole genome shotgun (WGS) entry which is preliminary data.</text>
</comment>
<evidence type="ECO:0000313" key="1">
    <source>
        <dbReference type="EMBL" id="KAI6659723.1"/>
    </source>
</evidence>
<reference evidence="1 2" key="1">
    <citation type="journal article" date="2023" name="BMC Biol.">
        <title>The compact genome of the sponge Oopsacas minuta (Hexactinellida) is lacking key metazoan core genes.</title>
        <authorList>
            <person name="Santini S."/>
            <person name="Schenkelaars Q."/>
            <person name="Jourda C."/>
            <person name="Duchesne M."/>
            <person name="Belahbib H."/>
            <person name="Rocher C."/>
            <person name="Selva M."/>
            <person name="Riesgo A."/>
            <person name="Vervoort M."/>
            <person name="Leys S.P."/>
            <person name="Kodjabachian L."/>
            <person name="Le Bivic A."/>
            <person name="Borchiellini C."/>
            <person name="Claverie J.M."/>
            <person name="Renard E."/>
        </authorList>
    </citation>
    <scope>NUCLEOTIDE SEQUENCE [LARGE SCALE GENOMIC DNA]</scope>
    <source>
        <strain evidence="1">SPO-2</strain>
    </source>
</reference>
<feature type="non-terminal residue" evidence="1">
    <location>
        <position position="207"/>
    </location>
</feature>
<dbReference type="Proteomes" id="UP001165289">
    <property type="component" value="Unassembled WGS sequence"/>
</dbReference>
<dbReference type="AlphaFoldDB" id="A0AAV7KFT2"/>
<evidence type="ECO:0008006" key="3">
    <source>
        <dbReference type="Google" id="ProtNLM"/>
    </source>
</evidence>
<protein>
    <recommendedName>
        <fullName evidence="3">Tc1-like transposase DDE domain-containing protein</fullName>
    </recommendedName>
</protein>